<dbReference type="PANTHER" id="PTHR48080">
    <property type="entry name" value="D-GALACTONATE DEHYDRATASE-RELATED"/>
    <property type="match status" value="1"/>
</dbReference>
<evidence type="ECO:0000313" key="5">
    <source>
        <dbReference type="Proteomes" id="UP001165136"/>
    </source>
</evidence>
<dbReference type="RefSeq" id="WP_285489555.1">
    <property type="nucleotide sequence ID" value="NZ_BSTI01000022.1"/>
</dbReference>
<dbReference type="Proteomes" id="UP001165136">
    <property type="component" value="Unassembled WGS sequence"/>
</dbReference>
<proteinExistence type="inferred from homology"/>
<dbReference type="SUPFAM" id="SSF51604">
    <property type="entry name" value="Enolase C-terminal domain-like"/>
    <property type="match status" value="1"/>
</dbReference>
<dbReference type="EMBL" id="BSTI01000022">
    <property type="protein sequence ID" value="GLY70341.1"/>
    <property type="molecule type" value="Genomic_DNA"/>
</dbReference>
<gene>
    <name evidence="4" type="ORF">Atai01_69600</name>
</gene>
<dbReference type="InterPro" id="IPR029065">
    <property type="entry name" value="Enolase_C-like"/>
</dbReference>
<comment type="similarity">
    <text evidence="1">Belongs to the mandelate racemase/muconate lactonizing enzyme family.</text>
</comment>
<dbReference type="PANTHER" id="PTHR48080:SF3">
    <property type="entry name" value="ENOLASE SUPERFAMILY MEMBER DDB_G0284701"/>
    <property type="match status" value="1"/>
</dbReference>
<dbReference type="SMART" id="SM00922">
    <property type="entry name" value="MR_MLE"/>
    <property type="match status" value="1"/>
</dbReference>
<dbReference type="Gene3D" id="3.20.20.120">
    <property type="entry name" value="Enolase-like C-terminal domain"/>
    <property type="match status" value="1"/>
</dbReference>
<keyword evidence="5" id="KW-1185">Reference proteome</keyword>
<organism evidence="4 5">
    <name type="scientific">Amycolatopsis taiwanensis</name>
    <dbReference type="NCBI Taxonomy" id="342230"/>
    <lineage>
        <taxon>Bacteria</taxon>
        <taxon>Bacillati</taxon>
        <taxon>Actinomycetota</taxon>
        <taxon>Actinomycetes</taxon>
        <taxon>Pseudonocardiales</taxon>
        <taxon>Pseudonocardiaceae</taxon>
        <taxon>Amycolatopsis</taxon>
    </lineage>
</organism>
<reference evidence="4" key="1">
    <citation type="submission" date="2023-03" db="EMBL/GenBank/DDBJ databases">
        <title>Amycolatopsis taiwanensis NBRC 103393.</title>
        <authorList>
            <person name="Ichikawa N."/>
            <person name="Sato H."/>
            <person name="Tonouchi N."/>
        </authorList>
    </citation>
    <scope>NUCLEOTIDE SEQUENCE</scope>
    <source>
        <strain evidence="4">NBRC 103393</strain>
    </source>
</reference>
<sequence>MGARNADIEVLGAEVSFREVPFAAPLVLSSGPITGLTEAVAEVVVRNRRGTTERGTGSVLLSYPWAYGARAPRGEDRDAVLRSAVEQLAAELPDLGGPADPLRLGGSLTEAARRLASRQDLPMLAALVCAAPLDAAVHDGWGKALGEPVYQCYTAEHLGADLSHYLGPAFAGRFPGHYLRSTPLPRLPVQHVVGVGDPLTPDEAEGSAVPLTEWVVKDGVRCFKIKLSGKDPVADAARINDVHRVVATAPAPVRLSLDPNEGCPDPGRLAAVLHALAELNPVAREAVRYAEQPFPRESAGDLPGLPELTEQLPVLLDEALLDVAGLDALAAAGWSGVTVKTGRGHTQSLLAYCWARQHGRFVALADLTNVGAALLHSAAMASWLHCDAPAFECNSRQYSPAGNVGTAGALVVRGGELDLAPLPREGIR</sequence>
<protein>
    <recommendedName>
        <fullName evidence="3">Mandelate racemase/muconate lactonizing enzyme C-terminal domain-containing protein</fullName>
    </recommendedName>
</protein>
<name>A0A9W6VLB2_9PSEU</name>
<evidence type="ECO:0000313" key="4">
    <source>
        <dbReference type="EMBL" id="GLY70341.1"/>
    </source>
</evidence>
<feature type="domain" description="Mandelate racemase/muconate lactonizing enzyme C-terminal" evidence="3">
    <location>
        <begin position="205"/>
        <end position="315"/>
    </location>
</feature>
<evidence type="ECO:0000259" key="3">
    <source>
        <dbReference type="SMART" id="SM00922"/>
    </source>
</evidence>
<accession>A0A9W6VLB2</accession>
<dbReference type="Gene3D" id="3.30.390.10">
    <property type="entry name" value="Enolase-like, N-terminal domain"/>
    <property type="match status" value="1"/>
</dbReference>
<dbReference type="InterPro" id="IPR013342">
    <property type="entry name" value="Mandelate_racemase_C"/>
</dbReference>
<comment type="caution">
    <text evidence="4">The sequence shown here is derived from an EMBL/GenBank/DDBJ whole genome shotgun (WGS) entry which is preliminary data.</text>
</comment>
<dbReference type="AlphaFoldDB" id="A0A9W6VLB2"/>
<dbReference type="InterPro" id="IPR029017">
    <property type="entry name" value="Enolase-like_N"/>
</dbReference>
<dbReference type="InterPro" id="IPR036849">
    <property type="entry name" value="Enolase-like_C_sf"/>
</dbReference>
<evidence type="ECO:0000256" key="1">
    <source>
        <dbReference type="ARBA" id="ARBA00008031"/>
    </source>
</evidence>
<evidence type="ECO:0000256" key="2">
    <source>
        <dbReference type="ARBA" id="ARBA00022723"/>
    </source>
</evidence>
<keyword evidence="2" id="KW-0479">Metal-binding</keyword>
<dbReference type="Pfam" id="PF13378">
    <property type="entry name" value="MR_MLE_C"/>
    <property type="match status" value="1"/>
</dbReference>
<dbReference type="GO" id="GO:0046872">
    <property type="term" value="F:metal ion binding"/>
    <property type="evidence" value="ECO:0007669"/>
    <property type="project" value="UniProtKB-KW"/>
</dbReference>
<dbReference type="InterPro" id="IPR034593">
    <property type="entry name" value="DgoD-like"/>
</dbReference>